<dbReference type="Proteomes" id="UP000025241">
    <property type="component" value="Chromosome I"/>
</dbReference>
<dbReference type="EMBL" id="HG322950">
    <property type="protein sequence ID" value="CDF84324.1"/>
    <property type="molecule type" value="Genomic_DNA"/>
</dbReference>
<dbReference type="InterPro" id="IPR029068">
    <property type="entry name" value="Glyas_Bleomycin-R_OHBP_Dase"/>
</dbReference>
<dbReference type="PIRSF" id="PIRSF021700">
    <property type="entry name" value="3_dmu_93_MTrfase"/>
    <property type="match status" value="1"/>
</dbReference>
<dbReference type="CDD" id="cd06588">
    <property type="entry name" value="PhnB_like"/>
    <property type="match status" value="1"/>
</dbReference>
<evidence type="ECO:0000313" key="2">
    <source>
        <dbReference type="EMBL" id="CDF84324.1"/>
    </source>
</evidence>
<dbReference type="InterPro" id="IPR028973">
    <property type="entry name" value="PhnB-like"/>
</dbReference>
<proteinExistence type="predicted"/>
<dbReference type="GO" id="GO:0032259">
    <property type="term" value="P:methylation"/>
    <property type="evidence" value="ECO:0007669"/>
    <property type="project" value="UniProtKB-KW"/>
</dbReference>
<reference evidence="2 3" key="1">
    <citation type="submission" date="2013-03" db="EMBL/GenBank/DDBJ databases">
        <authorList>
            <person name="Linke B."/>
        </authorList>
    </citation>
    <scope>NUCLEOTIDE SEQUENCE [LARGE SCALE GENOMIC DNA]</scope>
    <source>
        <strain evidence="2 3">B13</strain>
    </source>
</reference>
<feature type="domain" description="PhnB-like" evidence="1">
    <location>
        <begin position="5"/>
        <end position="125"/>
    </location>
</feature>
<gene>
    <name evidence="2" type="ORF">PKB_2977</name>
</gene>
<dbReference type="Pfam" id="PF06983">
    <property type="entry name" value="3-dmu-9_3-mt"/>
    <property type="match status" value="1"/>
</dbReference>
<dbReference type="KEGG" id="pkc:PKB_2977"/>
<dbReference type="HOGENOM" id="CLU_046006_22_1_6"/>
<dbReference type="PATRIC" id="fig|1301098.3.peg.3003"/>
<sequence>MSRIQRITPCLWFDDQAEQAVAFYTAIFPNSRVLAVSRYGEAGREFHGKPPGTVMTVAFELDGLAFTALNGGPMFQFSEALSLQVNCDSQAEIDHYWERLSAGGPVEAQQCGWLKDRYGLSWQIVPSVLGELVSDPDVARGQRTMQALLQMKKLDLAALLKAHAGT</sequence>
<accession>A0A024HI43</accession>
<dbReference type="PANTHER" id="PTHR33990">
    <property type="entry name" value="PROTEIN YJDN-RELATED"/>
    <property type="match status" value="1"/>
</dbReference>
<keyword evidence="3" id="KW-1185">Reference proteome</keyword>
<evidence type="ECO:0000259" key="1">
    <source>
        <dbReference type="Pfam" id="PF06983"/>
    </source>
</evidence>
<evidence type="ECO:0000313" key="3">
    <source>
        <dbReference type="Proteomes" id="UP000025241"/>
    </source>
</evidence>
<keyword evidence="2" id="KW-0808">Transferase</keyword>
<reference evidence="2 3" key="2">
    <citation type="submission" date="2014-05" db="EMBL/GenBank/DDBJ databases">
        <title>Genome sequence of the 3-chlorobenzoate degrading bacterium Pseudomonas knackmussii B13 shows multiple evidence for horizontal gene transfer.</title>
        <authorList>
            <person name="Miyazaki R."/>
            <person name="Bertelli C."/>
            <person name="Falquet L."/>
            <person name="Robinson-Rechavi M."/>
            <person name="Gharib W."/>
            <person name="Roy S."/>
            <person name="Van der Meer J.R."/>
        </authorList>
    </citation>
    <scope>NUCLEOTIDE SEQUENCE [LARGE SCALE GENOMIC DNA]</scope>
    <source>
        <strain evidence="2 3">B13</strain>
    </source>
</reference>
<dbReference type="OrthoDB" id="5293819at2"/>
<organism evidence="2 3">
    <name type="scientific">Pseudomonas knackmussii (strain DSM 6978 / CCUG 54928 / LMG 23759 / B13)</name>
    <dbReference type="NCBI Taxonomy" id="1301098"/>
    <lineage>
        <taxon>Bacteria</taxon>
        <taxon>Pseudomonadati</taxon>
        <taxon>Pseudomonadota</taxon>
        <taxon>Gammaproteobacteria</taxon>
        <taxon>Pseudomonadales</taxon>
        <taxon>Pseudomonadaceae</taxon>
        <taxon>Pseudomonas</taxon>
    </lineage>
</organism>
<keyword evidence="2" id="KW-0830">Ubiquinone</keyword>
<dbReference type="GO" id="GO:0008168">
    <property type="term" value="F:methyltransferase activity"/>
    <property type="evidence" value="ECO:0007669"/>
    <property type="project" value="UniProtKB-KW"/>
</dbReference>
<dbReference type="Gene3D" id="3.10.180.10">
    <property type="entry name" value="2,3-Dihydroxybiphenyl 1,2-Dioxygenase, domain 1"/>
    <property type="match status" value="1"/>
</dbReference>
<dbReference type="InterPro" id="IPR009725">
    <property type="entry name" value="3_dmu_93_MTrfase"/>
</dbReference>
<name>A0A024HI43_PSEKB</name>
<dbReference type="RefSeq" id="WP_043252845.1">
    <property type="nucleotide sequence ID" value="NZ_HG322950.1"/>
</dbReference>
<protein>
    <submittedName>
        <fullName evidence="2">3-demethylubiquinone-9 3-methyltransferase</fullName>
    </submittedName>
</protein>
<dbReference type="SUPFAM" id="SSF54593">
    <property type="entry name" value="Glyoxalase/Bleomycin resistance protein/Dihydroxybiphenyl dioxygenase"/>
    <property type="match status" value="1"/>
</dbReference>
<dbReference type="AlphaFoldDB" id="A0A024HI43"/>
<dbReference type="PANTHER" id="PTHR33990:SF2">
    <property type="entry name" value="PHNB-LIKE DOMAIN-CONTAINING PROTEIN"/>
    <property type="match status" value="1"/>
</dbReference>
<dbReference type="STRING" id="1301098.PKB_2977"/>
<dbReference type="eggNOG" id="COG3865">
    <property type="taxonomic scope" value="Bacteria"/>
</dbReference>
<keyword evidence="2" id="KW-0489">Methyltransferase</keyword>